<evidence type="ECO:0000256" key="2">
    <source>
        <dbReference type="ARBA" id="ARBA00004138"/>
    </source>
</evidence>
<keyword evidence="6" id="KW-0206">Cytoskeleton</keyword>
<dbReference type="Proteomes" id="UP000274756">
    <property type="component" value="Unassembled WGS sequence"/>
</dbReference>
<evidence type="ECO:0000313" key="11">
    <source>
        <dbReference type="Proteomes" id="UP000274756"/>
    </source>
</evidence>
<protein>
    <submittedName>
        <fullName evidence="12">HYLS1_C domain-containing protein</fullName>
    </submittedName>
</protein>
<evidence type="ECO:0000256" key="3">
    <source>
        <dbReference type="ARBA" id="ARBA00010091"/>
    </source>
</evidence>
<dbReference type="InterPro" id="IPR027918">
    <property type="entry name" value="HYLS1_C_dom"/>
</dbReference>
<dbReference type="GO" id="GO:0005814">
    <property type="term" value="C:centriole"/>
    <property type="evidence" value="ECO:0007669"/>
    <property type="project" value="UniProtKB-SubCell"/>
</dbReference>
<evidence type="ECO:0000256" key="1">
    <source>
        <dbReference type="ARBA" id="ARBA00004114"/>
    </source>
</evidence>
<dbReference type="PANTHER" id="PTHR34174">
    <property type="entry name" value="HYDROLETHALUS SYNDROME PROTEIN 1"/>
    <property type="match status" value="1"/>
</dbReference>
<evidence type="ECO:0000256" key="6">
    <source>
        <dbReference type="ARBA" id="ARBA00023212"/>
    </source>
</evidence>
<keyword evidence="7" id="KW-0966">Cell projection</keyword>
<evidence type="ECO:0000256" key="4">
    <source>
        <dbReference type="ARBA" id="ARBA00022490"/>
    </source>
</evidence>
<dbReference type="EMBL" id="UYYG01001154">
    <property type="protein sequence ID" value="VDN56091.1"/>
    <property type="molecule type" value="Genomic_DNA"/>
</dbReference>
<accession>A0A0N4U4J0</accession>
<dbReference type="GO" id="GO:0097730">
    <property type="term" value="C:non-motile cilium"/>
    <property type="evidence" value="ECO:0007669"/>
    <property type="project" value="TreeGrafter"/>
</dbReference>
<evidence type="ECO:0000313" key="10">
    <source>
        <dbReference type="Proteomes" id="UP000038040"/>
    </source>
</evidence>
<sequence length="121" mass="14729">FITLINTYRIYSWLIIFQHFIHERIDAEPFFVRLIIESFFSIRSVHNLRPGCLPFKHDPVKKHELYMKEWAKHPIPGENKRLSLRWAIREFMLHQSFPAVTPADLARKREPNCEWIPQRYL</sequence>
<feature type="domain" description="Centriolar and ciliogenesis-associated protein HYLS1 C-terminal" evidence="8">
    <location>
        <begin position="56"/>
        <end position="102"/>
    </location>
</feature>
<gene>
    <name evidence="9" type="ORF">DME_LOCUS6064</name>
</gene>
<dbReference type="Proteomes" id="UP000038040">
    <property type="component" value="Unplaced"/>
</dbReference>
<dbReference type="STRING" id="318479.A0A0N4U4J0"/>
<evidence type="ECO:0000256" key="7">
    <source>
        <dbReference type="ARBA" id="ARBA00023273"/>
    </source>
</evidence>
<keyword evidence="11" id="KW-1185">Reference proteome</keyword>
<evidence type="ECO:0000259" key="8">
    <source>
        <dbReference type="Pfam" id="PF15311"/>
    </source>
</evidence>
<organism evidence="10 12">
    <name type="scientific">Dracunculus medinensis</name>
    <name type="common">Guinea worm</name>
    <dbReference type="NCBI Taxonomy" id="318479"/>
    <lineage>
        <taxon>Eukaryota</taxon>
        <taxon>Metazoa</taxon>
        <taxon>Ecdysozoa</taxon>
        <taxon>Nematoda</taxon>
        <taxon>Chromadorea</taxon>
        <taxon>Rhabditida</taxon>
        <taxon>Spirurina</taxon>
        <taxon>Dracunculoidea</taxon>
        <taxon>Dracunculidae</taxon>
        <taxon>Dracunculus</taxon>
    </lineage>
</organism>
<dbReference type="OrthoDB" id="6343432at2759"/>
<proteinExistence type="inferred from homology"/>
<evidence type="ECO:0000313" key="12">
    <source>
        <dbReference type="WBParaSite" id="DME_0000170401-mRNA-1"/>
    </source>
</evidence>
<evidence type="ECO:0000256" key="5">
    <source>
        <dbReference type="ARBA" id="ARBA00022794"/>
    </source>
</evidence>
<keyword evidence="4" id="KW-0963">Cytoplasm</keyword>
<dbReference type="PANTHER" id="PTHR34174:SF1">
    <property type="entry name" value="CENTRIOLAR AND CILIOGENESIS-ASSOCIATED PROTEIN HYLS1"/>
    <property type="match status" value="1"/>
</dbReference>
<dbReference type="Pfam" id="PF15311">
    <property type="entry name" value="HYLS1_C"/>
    <property type="match status" value="1"/>
</dbReference>
<reference evidence="12" key="1">
    <citation type="submission" date="2017-02" db="UniProtKB">
        <authorList>
            <consortium name="WormBaseParasite"/>
        </authorList>
    </citation>
    <scope>IDENTIFICATION</scope>
</reference>
<name>A0A0N4U4J0_DRAME</name>
<dbReference type="GO" id="GO:0060271">
    <property type="term" value="P:cilium assembly"/>
    <property type="evidence" value="ECO:0007669"/>
    <property type="project" value="TreeGrafter"/>
</dbReference>
<comment type="subcellular location">
    <subcellularLocation>
        <location evidence="2">Cell projection</location>
        <location evidence="2">Cilium</location>
    </subcellularLocation>
    <subcellularLocation>
        <location evidence="1">Cytoplasm</location>
        <location evidence="1">Cytoskeleton</location>
        <location evidence="1">Microtubule organizing center</location>
        <location evidence="1">Centrosome</location>
        <location evidence="1">Centriole</location>
    </subcellularLocation>
</comment>
<keyword evidence="5" id="KW-0970">Cilium biogenesis/degradation</keyword>
<evidence type="ECO:0000313" key="9">
    <source>
        <dbReference type="EMBL" id="VDN56091.1"/>
    </source>
</evidence>
<reference evidence="9 11" key="2">
    <citation type="submission" date="2018-11" db="EMBL/GenBank/DDBJ databases">
        <authorList>
            <consortium name="Pathogen Informatics"/>
        </authorList>
    </citation>
    <scope>NUCLEOTIDE SEQUENCE [LARGE SCALE GENOMIC DNA]</scope>
</reference>
<dbReference type="AlphaFoldDB" id="A0A0N4U4J0"/>
<dbReference type="WBParaSite" id="DME_0000170401-mRNA-1">
    <property type="protein sequence ID" value="DME_0000170401-mRNA-1"/>
    <property type="gene ID" value="DME_0000170401"/>
</dbReference>
<comment type="similarity">
    <text evidence="3">Belongs to the HYLS1 family.</text>
</comment>
<dbReference type="InterPro" id="IPR052319">
    <property type="entry name" value="Centriolar_ciliogenesis_assoc"/>
</dbReference>